<accession>A0A9X2EWZ2</accession>
<proteinExistence type="predicted"/>
<evidence type="ECO:0000313" key="1">
    <source>
        <dbReference type="EMBL" id="MCO1336858.1"/>
    </source>
</evidence>
<dbReference type="EMBL" id="JALBWM010000216">
    <property type="protein sequence ID" value="MCO1336858.1"/>
    <property type="molecule type" value="Genomic_DNA"/>
</dbReference>
<evidence type="ECO:0000313" key="2">
    <source>
        <dbReference type="Proteomes" id="UP001139028"/>
    </source>
</evidence>
<keyword evidence="2" id="KW-1185">Reference proteome</keyword>
<dbReference type="AlphaFoldDB" id="A0A9X2EWZ2"/>
<protein>
    <submittedName>
        <fullName evidence="1">DUF5691 domain-containing protein</fullName>
    </submittedName>
</protein>
<gene>
    <name evidence="1" type="ORF">MO867_21250</name>
</gene>
<dbReference type="RefSeq" id="WP_252472851.1">
    <property type="nucleotide sequence ID" value="NZ_JALBWM010000216.1"/>
</dbReference>
<organism evidence="1 2">
    <name type="scientific">Microbulbifer okhotskensis</name>
    <dbReference type="NCBI Taxonomy" id="2926617"/>
    <lineage>
        <taxon>Bacteria</taxon>
        <taxon>Pseudomonadati</taxon>
        <taxon>Pseudomonadota</taxon>
        <taxon>Gammaproteobacteria</taxon>
        <taxon>Cellvibrionales</taxon>
        <taxon>Microbulbiferaceae</taxon>
        <taxon>Microbulbifer</taxon>
    </lineage>
</organism>
<sequence length="497" mass="56500">MLTTEQIREEQALLERLQQRWMVGSDLPIEPEALPASWRPLFEGLAEERLPAVAVALLSQHQCVLYQPQAPEELREYPMLPDLNMPLLPYHMRAQFRRVSASIQARAMKPAGLLLQLLLQRGYIAHPADWLPSNNDEGLPEIYLPWSQWVANEQGETGDFGALSMDNWDDWYPASRLAMLKELRFHNPTAALNLIQACAGREPAEKRLKIVQVLSIRLTEADVIYLQSLTNDRSQKIVRVASQYLARLGRSALLEKNTETAAAAQELAEFYELKTVGMVKKQLQLLPRKLKSKKQQAVRSEILQTVPLQNFAEALEITVEELAVAWQFEKNRDYDNRSLVAGAVNTLPDLAIARLVDSIETYLARNEAGISLLHTLIPRLKQSCRAELMFELLRNKKAKLDFQDLLSFLSEPLTELSWDELRKTSPWKSLMKRVAEELAENGYLQTTYLQRELSALGLMLPRETVRPLLEALFEQGVLRADPAVDCLKFNGDLEGVA</sequence>
<name>A0A9X2EWZ2_9GAMM</name>
<dbReference type="InterPro" id="IPR043746">
    <property type="entry name" value="DUF5691"/>
</dbReference>
<comment type="caution">
    <text evidence="1">The sequence shown here is derived from an EMBL/GenBank/DDBJ whole genome shotgun (WGS) entry which is preliminary data.</text>
</comment>
<reference evidence="1" key="1">
    <citation type="journal article" date="2022" name="Arch. Microbiol.">
        <title>Microbulbifer okhotskensis sp. nov., isolated from a deep bottom sediment of the Okhotsk Sea.</title>
        <authorList>
            <person name="Romanenko L."/>
            <person name="Kurilenko V."/>
            <person name="Otstavnykh N."/>
            <person name="Velansky P."/>
            <person name="Isaeva M."/>
            <person name="Mikhailov V."/>
        </authorList>
    </citation>
    <scope>NUCLEOTIDE SEQUENCE</scope>
    <source>
        <strain evidence="1">OS29</strain>
    </source>
</reference>
<dbReference type="Proteomes" id="UP001139028">
    <property type="component" value="Unassembled WGS sequence"/>
</dbReference>
<dbReference type="Pfam" id="PF18944">
    <property type="entry name" value="DUF5691"/>
    <property type="match status" value="1"/>
</dbReference>